<dbReference type="NCBIfam" id="TIGR00237">
    <property type="entry name" value="xseA"/>
    <property type="match status" value="1"/>
</dbReference>
<dbReference type="InterPro" id="IPR003753">
    <property type="entry name" value="Exonuc_VII_L"/>
</dbReference>
<keyword evidence="4" id="KW-0269">Exonuclease</keyword>
<evidence type="ECO:0000313" key="8">
    <source>
        <dbReference type="Proteomes" id="UP001174909"/>
    </source>
</evidence>
<evidence type="ECO:0000256" key="2">
    <source>
        <dbReference type="ARBA" id="ARBA00022722"/>
    </source>
</evidence>
<dbReference type="Pfam" id="PF13742">
    <property type="entry name" value="tRNA_anti_2"/>
    <property type="match status" value="1"/>
</dbReference>
<feature type="domain" description="Exonuclease VII large subunit C-terminal" evidence="5">
    <location>
        <begin position="156"/>
        <end position="314"/>
    </location>
</feature>
<dbReference type="AlphaFoldDB" id="A0AA35TD72"/>
<dbReference type="Pfam" id="PF02601">
    <property type="entry name" value="Exonuc_VII_L"/>
    <property type="match status" value="1"/>
</dbReference>
<name>A0AA35TD72_GEOBA</name>
<dbReference type="GO" id="GO:0008855">
    <property type="term" value="F:exodeoxyribonuclease VII activity"/>
    <property type="evidence" value="ECO:0007669"/>
    <property type="project" value="InterPro"/>
</dbReference>
<dbReference type="GO" id="GO:0003676">
    <property type="term" value="F:nucleic acid binding"/>
    <property type="evidence" value="ECO:0007669"/>
    <property type="project" value="InterPro"/>
</dbReference>
<dbReference type="Proteomes" id="UP001174909">
    <property type="component" value="Unassembled WGS sequence"/>
</dbReference>
<evidence type="ECO:0000259" key="6">
    <source>
        <dbReference type="Pfam" id="PF13742"/>
    </source>
</evidence>
<comment type="caution">
    <text evidence="7">The sequence shown here is derived from an EMBL/GenBank/DDBJ whole genome shotgun (WGS) entry which is preliminary data.</text>
</comment>
<dbReference type="InterPro" id="IPR020579">
    <property type="entry name" value="Exonuc_VII_lsu_C"/>
</dbReference>
<keyword evidence="1" id="KW-0963">Cytoplasm</keyword>
<evidence type="ECO:0000313" key="7">
    <source>
        <dbReference type="EMBL" id="CAI8045604.1"/>
    </source>
</evidence>
<dbReference type="HAMAP" id="MF_00378">
    <property type="entry name" value="Exonuc_7_L"/>
    <property type="match status" value="1"/>
</dbReference>
<feature type="domain" description="OB-fold nucleic acid binding" evidence="6">
    <location>
        <begin position="7"/>
        <end position="97"/>
    </location>
</feature>
<evidence type="ECO:0000256" key="1">
    <source>
        <dbReference type="ARBA" id="ARBA00022490"/>
    </source>
</evidence>
<accession>A0AA35TD72</accession>
<dbReference type="CDD" id="cd04489">
    <property type="entry name" value="ExoVII_LU_OBF"/>
    <property type="match status" value="1"/>
</dbReference>
<dbReference type="PANTHER" id="PTHR30008:SF0">
    <property type="entry name" value="EXODEOXYRIBONUCLEASE 7 LARGE SUBUNIT"/>
    <property type="match status" value="1"/>
</dbReference>
<proteinExistence type="inferred from homology"/>
<evidence type="ECO:0000256" key="4">
    <source>
        <dbReference type="ARBA" id="ARBA00022839"/>
    </source>
</evidence>
<dbReference type="InterPro" id="IPR025824">
    <property type="entry name" value="OB-fold_nuc-bd_dom"/>
</dbReference>
<keyword evidence="8" id="KW-1185">Reference proteome</keyword>
<sequence length="385" mass="41045">MLSPVVYSVKDVAGYLKEKLESDNLLSNLTVQGEIANLRTVASGHSYFSLRGDGNSIRCVMFRGRAGQEYLESGQEVLVGGTFTFYGPSGEANLQVAAALPVGSGALALELVRLRQQLESEGLFDPSRKRPLPEFPGVIGVVTSPSGAVWQDIQNGERAAGQIAAAISRLNDEGAADVIIVARGGGSLEDLWCFNTEEVGRSIFASGIPVVSGIGHETDHTIADDVADRRAPTPSAAAELATPDRLQLLSNILGGLQQSESAMTNRIARLRNSCALTNQRLVRSAPDVGSRRRQVDDLADRSAATLLRRIDLKKREIATLGARLNTLDPAATLRRGFAVVNRYQNAAVVTDPGQVPPGDLLYITVAGGTLDAPPQHPNRSAHPRK</sequence>
<protein>
    <submittedName>
        <fullName evidence="7">Exodeoxyribonuclease 7 large subunit</fullName>
    </submittedName>
</protein>
<dbReference type="EMBL" id="CASHTH010003487">
    <property type="protein sequence ID" value="CAI8045604.1"/>
    <property type="molecule type" value="Genomic_DNA"/>
</dbReference>
<gene>
    <name evidence="7" type="ORF">GBAR_LOCUS25231</name>
</gene>
<reference evidence="7" key="1">
    <citation type="submission" date="2023-03" db="EMBL/GenBank/DDBJ databases">
        <authorList>
            <person name="Steffen K."/>
            <person name="Cardenas P."/>
        </authorList>
    </citation>
    <scope>NUCLEOTIDE SEQUENCE</scope>
</reference>
<keyword evidence="2" id="KW-0540">Nuclease</keyword>
<evidence type="ECO:0000259" key="5">
    <source>
        <dbReference type="Pfam" id="PF02601"/>
    </source>
</evidence>
<evidence type="ECO:0000256" key="3">
    <source>
        <dbReference type="ARBA" id="ARBA00022801"/>
    </source>
</evidence>
<keyword evidence="3" id="KW-0378">Hydrolase</keyword>
<dbReference type="PANTHER" id="PTHR30008">
    <property type="entry name" value="EXODEOXYRIBONUCLEASE 7 LARGE SUBUNIT"/>
    <property type="match status" value="1"/>
</dbReference>
<dbReference type="GO" id="GO:0009318">
    <property type="term" value="C:exodeoxyribonuclease VII complex"/>
    <property type="evidence" value="ECO:0007669"/>
    <property type="project" value="InterPro"/>
</dbReference>
<organism evidence="7 8">
    <name type="scientific">Geodia barretti</name>
    <name type="common">Barrett's horny sponge</name>
    <dbReference type="NCBI Taxonomy" id="519541"/>
    <lineage>
        <taxon>Eukaryota</taxon>
        <taxon>Metazoa</taxon>
        <taxon>Porifera</taxon>
        <taxon>Demospongiae</taxon>
        <taxon>Heteroscleromorpha</taxon>
        <taxon>Tetractinellida</taxon>
        <taxon>Astrophorina</taxon>
        <taxon>Geodiidae</taxon>
        <taxon>Geodia</taxon>
    </lineage>
</organism>
<dbReference type="GO" id="GO:0006308">
    <property type="term" value="P:DNA catabolic process"/>
    <property type="evidence" value="ECO:0007669"/>
    <property type="project" value="InterPro"/>
</dbReference>